<gene>
    <name evidence="1" type="ORF">J0A69_11690</name>
</gene>
<dbReference type="Proteomes" id="UP000664480">
    <property type="component" value="Unassembled WGS sequence"/>
</dbReference>
<comment type="caution">
    <text evidence="1">The sequence shown here is derived from an EMBL/GenBank/DDBJ whole genome shotgun (WGS) entry which is preliminary data.</text>
</comment>
<proteinExistence type="predicted"/>
<protein>
    <submittedName>
        <fullName evidence="1">GxxExxY protein</fullName>
    </submittedName>
</protein>
<keyword evidence="2" id="KW-1185">Reference proteome</keyword>
<dbReference type="RefSeq" id="WP_206586731.1">
    <property type="nucleotide sequence ID" value="NZ_JAFKCU010000002.1"/>
</dbReference>
<dbReference type="NCBIfam" id="TIGR04256">
    <property type="entry name" value="GxxExxY"/>
    <property type="match status" value="1"/>
</dbReference>
<evidence type="ECO:0000313" key="1">
    <source>
        <dbReference type="EMBL" id="MBN7816098.1"/>
    </source>
</evidence>
<dbReference type="InterPro" id="IPR026350">
    <property type="entry name" value="GxxExxY"/>
</dbReference>
<sequence>MNEQPDVSLENELATKVIGIAMNVHSQLGPGLLESAYKKALAYKLQQEGLFIEIEKKIPLMIDGIKIDGGFNIDILVEKALVLELKSVESISEIHFAQTLNYLRLGKFKLGLLINFNVPKLKYGIKRIINTK</sequence>
<evidence type="ECO:0000313" key="2">
    <source>
        <dbReference type="Proteomes" id="UP000664480"/>
    </source>
</evidence>
<name>A0ABS3CG74_9BACT</name>
<accession>A0ABS3CG74</accession>
<reference evidence="1 2" key="1">
    <citation type="submission" date="2021-03" db="EMBL/GenBank/DDBJ databases">
        <title>novel species isolated from a fishpond in China.</title>
        <authorList>
            <person name="Lu H."/>
            <person name="Cai Z."/>
        </authorList>
    </citation>
    <scope>NUCLEOTIDE SEQUENCE [LARGE SCALE GENOMIC DNA]</scope>
    <source>
        <strain evidence="1 2">YJ13C</strain>
    </source>
</reference>
<dbReference type="EMBL" id="JAFKCU010000002">
    <property type="protein sequence ID" value="MBN7816098.1"/>
    <property type="molecule type" value="Genomic_DNA"/>
</dbReference>
<organism evidence="1 2">
    <name type="scientific">Algoriphagus pacificus</name>
    <dbReference type="NCBI Taxonomy" id="2811234"/>
    <lineage>
        <taxon>Bacteria</taxon>
        <taxon>Pseudomonadati</taxon>
        <taxon>Bacteroidota</taxon>
        <taxon>Cytophagia</taxon>
        <taxon>Cytophagales</taxon>
        <taxon>Cyclobacteriaceae</taxon>
        <taxon>Algoriphagus</taxon>
    </lineage>
</organism>
<dbReference type="Pfam" id="PF13366">
    <property type="entry name" value="PDDEXK_3"/>
    <property type="match status" value="1"/>
</dbReference>